<keyword evidence="4" id="KW-1185">Reference proteome</keyword>
<gene>
    <name evidence="3" type="primary">106090027</name>
</gene>
<dbReference type="EnsemblMetazoa" id="SCAU001368-RA">
    <property type="protein sequence ID" value="SCAU001368-PA"/>
    <property type="gene ID" value="SCAU001368"/>
</dbReference>
<dbReference type="OrthoDB" id="7752111at2759"/>
<dbReference type="PANTHER" id="PTHR21391">
    <property type="entry name" value="AT04489P-RELATED"/>
    <property type="match status" value="1"/>
</dbReference>
<evidence type="ECO:0000313" key="4">
    <source>
        <dbReference type="Proteomes" id="UP000095300"/>
    </source>
</evidence>
<dbReference type="InterPro" id="IPR019734">
    <property type="entry name" value="TPR_rpt"/>
</dbReference>
<feature type="repeat" description="TPR" evidence="1">
    <location>
        <begin position="20"/>
        <end position="53"/>
    </location>
</feature>
<keyword evidence="1" id="KW-0802">TPR repeat</keyword>
<evidence type="ECO:0000256" key="2">
    <source>
        <dbReference type="SAM" id="MobiDB-lite"/>
    </source>
</evidence>
<dbReference type="AlphaFoldDB" id="A0A1I8NRD2"/>
<feature type="region of interest" description="Disordered" evidence="2">
    <location>
        <begin position="305"/>
        <end position="356"/>
    </location>
</feature>
<dbReference type="STRING" id="35570.A0A1I8NRD2"/>
<proteinExistence type="predicted"/>
<dbReference type="Gene3D" id="1.25.40.10">
    <property type="entry name" value="Tetratricopeptide repeat domain"/>
    <property type="match status" value="2"/>
</dbReference>
<dbReference type="PANTHER" id="PTHR21391:SF0">
    <property type="entry name" value="AT04489P-RELATED"/>
    <property type="match status" value="1"/>
</dbReference>
<sequence>MVTPALQPWEIVGWSPEQEQIIYRDWGRFFTHRQQLDTAVHYYNKSLELKSKDPKTLYFRSRCKRNIAQTKGALDDGKTAAGNISPITGKLSKYVEEVMGDYVVLKSLRVMPWKVEFINEVYNTLALAHVDSYTLLEDVLQTHGKERLLRLLRMPTDKLKDIVEFVFGDKSTYREADAPNYDQMAYQKFLARLQKRLIFTKYPVEKCYLLHEIARVHLKQSSFEQCCSWARKAIEASEHSNNLLWQLLSIMLIVKAHAALHKLESGKEALKEAMPIVKRLAIPKLCSFIDFCHDLNEQEIALKKSSQSMDSMRKRRSRASISSRNSSQSKNGSENGDSAKATISTARASDGAGDGV</sequence>
<feature type="compositionally biased region" description="Polar residues" evidence="2">
    <location>
        <begin position="330"/>
        <end position="347"/>
    </location>
</feature>
<dbReference type="SUPFAM" id="SSF48452">
    <property type="entry name" value="TPR-like"/>
    <property type="match status" value="1"/>
</dbReference>
<dbReference type="PROSITE" id="PS50005">
    <property type="entry name" value="TPR"/>
    <property type="match status" value="1"/>
</dbReference>
<dbReference type="Proteomes" id="UP000095300">
    <property type="component" value="Unassembled WGS sequence"/>
</dbReference>
<name>A0A1I8NRD2_STOCA</name>
<organism evidence="3 4">
    <name type="scientific">Stomoxys calcitrans</name>
    <name type="common">Stable fly</name>
    <name type="synonym">Conops calcitrans</name>
    <dbReference type="NCBI Taxonomy" id="35570"/>
    <lineage>
        <taxon>Eukaryota</taxon>
        <taxon>Metazoa</taxon>
        <taxon>Ecdysozoa</taxon>
        <taxon>Arthropoda</taxon>
        <taxon>Hexapoda</taxon>
        <taxon>Insecta</taxon>
        <taxon>Pterygota</taxon>
        <taxon>Neoptera</taxon>
        <taxon>Endopterygota</taxon>
        <taxon>Diptera</taxon>
        <taxon>Brachycera</taxon>
        <taxon>Muscomorpha</taxon>
        <taxon>Muscoidea</taxon>
        <taxon>Muscidae</taxon>
        <taxon>Stomoxys</taxon>
    </lineage>
</organism>
<dbReference type="InterPro" id="IPR011990">
    <property type="entry name" value="TPR-like_helical_dom_sf"/>
</dbReference>
<reference evidence="3" key="1">
    <citation type="submission" date="2020-05" db="UniProtKB">
        <authorList>
            <consortium name="EnsemblMetazoa"/>
        </authorList>
    </citation>
    <scope>IDENTIFICATION</scope>
    <source>
        <strain evidence="3">USDA</strain>
    </source>
</reference>
<dbReference type="VEuPathDB" id="VectorBase:SCAU001368"/>
<protein>
    <submittedName>
        <fullName evidence="3">Uncharacterized protein</fullName>
    </submittedName>
</protein>
<accession>A0A1I8NRD2</accession>
<feature type="compositionally biased region" description="Low complexity" evidence="2">
    <location>
        <begin position="319"/>
        <end position="329"/>
    </location>
</feature>
<evidence type="ECO:0000313" key="3">
    <source>
        <dbReference type="EnsemblMetazoa" id="SCAU001368-PA"/>
    </source>
</evidence>
<evidence type="ECO:0000256" key="1">
    <source>
        <dbReference type="PROSITE-ProRule" id="PRU00339"/>
    </source>
</evidence>